<feature type="domain" description="Integrase catalytic" evidence="9">
    <location>
        <begin position="1323"/>
        <end position="1490"/>
    </location>
</feature>
<dbReference type="InterPro" id="IPR036397">
    <property type="entry name" value="RNaseH_sf"/>
</dbReference>
<dbReference type="SMART" id="SM00343">
    <property type="entry name" value="ZnF_C2HC"/>
    <property type="match status" value="1"/>
</dbReference>
<dbReference type="GO" id="GO:0004519">
    <property type="term" value="F:endonuclease activity"/>
    <property type="evidence" value="ECO:0007669"/>
    <property type="project" value="UniProtKB-KW"/>
</dbReference>
<dbReference type="Gene3D" id="3.30.420.10">
    <property type="entry name" value="Ribonuclease H-like superfamily/Ribonuclease H"/>
    <property type="match status" value="1"/>
</dbReference>
<evidence type="ECO:0000313" key="10">
    <source>
        <dbReference type="EMBL" id="EER18871.1"/>
    </source>
</evidence>
<dbReference type="InterPro" id="IPR001878">
    <property type="entry name" value="Znf_CCHC"/>
</dbReference>
<keyword evidence="3" id="KW-0540">Nuclease</keyword>
<evidence type="ECO:0000256" key="4">
    <source>
        <dbReference type="ARBA" id="ARBA00022759"/>
    </source>
</evidence>
<dbReference type="PROSITE" id="PS50878">
    <property type="entry name" value="RT_POL"/>
    <property type="match status" value="1"/>
</dbReference>
<dbReference type="Gene3D" id="3.30.70.270">
    <property type="match status" value="1"/>
</dbReference>
<dbReference type="OrthoDB" id="10364660at2759"/>
<dbReference type="Gene3D" id="1.10.340.70">
    <property type="match status" value="1"/>
</dbReference>
<dbReference type="InterPro" id="IPR000477">
    <property type="entry name" value="RT_dom"/>
</dbReference>
<keyword evidence="5" id="KW-0863">Zinc-finger</keyword>
<dbReference type="InterPro" id="IPR043128">
    <property type="entry name" value="Rev_trsase/Diguanyl_cyclase"/>
</dbReference>
<dbReference type="EMBL" id="GG671513">
    <property type="protein sequence ID" value="EER18871.1"/>
    <property type="molecule type" value="Genomic_DNA"/>
</dbReference>
<gene>
    <name evidence="10" type="ORF">Pmar_PMAR006495</name>
</gene>
<dbReference type="Gene3D" id="4.10.60.10">
    <property type="entry name" value="Zinc finger, CCHC-type"/>
    <property type="match status" value="1"/>
</dbReference>
<dbReference type="GO" id="GO:0008270">
    <property type="term" value="F:zinc ion binding"/>
    <property type="evidence" value="ECO:0007669"/>
    <property type="project" value="UniProtKB-KW"/>
</dbReference>
<proteinExistence type="predicted"/>
<evidence type="ECO:0000256" key="2">
    <source>
        <dbReference type="ARBA" id="ARBA00022695"/>
    </source>
</evidence>
<evidence type="ECO:0000256" key="6">
    <source>
        <dbReference type="SAM" id="MobiDB-lite"/>
    </source>
</evidence>
<keyword evidence="11" id="KW-1185">Reference proteome</keyword>
<dbReference type="SUPFAM" id="SSF53098">
    <property type="entry name" value="Ribonuclease H-like"/>
    <property type="match status" value="1"/>
</dbReference>
<dbReference type="GO" id="GO:0015074">
    <property type="term" value="P:DNA integration"/>
    <property type="evidence" value="ECO:0007669"/>
    <property type="project" value="InterPro"/>
</dbReference>
<feature type="domain" description="CCHC-type" evidence="7">
    <location>
        <begin position="343"/>
        <end position="357"/>
    </location>
</feature>
<dbReference type="Gene3D" id="2.40.70.10">
    <property type="entry name" value="Acid Proteases"/>
    <property type="match status" value="1"/>
</dbReference>
<evidence type="ECO:0000256" key="5">
    <source>
        <dbReference type="PROSITE-ProRule" id="PRU00047"/>
    </source>
</evidence>
<feature type="compositionally biased region" description="Basic and acidic residues" evidence="6">
    <location>
        <begin position="1612"/>
        <end position="1628"/>
    </location>
</feature>
<dbReference type="PROSITE" id="PS50994">
    <property type="entry name" value="INTEGRASE"/>
    <property type="match status" value="1"/>
</dbReference>
<feature type="domain" description="Reverse transcriptase" evidence="8">
    <location>
        <begin position="648"/>
        <end position="884"/>
    </location>
</feature>
<feature type="region of interest" description="Disordered" evidence="6">
    <location>
        <begin position="1612"/>
        <end position="1649"/>
    </location>
</feature>
<dbReference type="InterPro" id="IPR021109">
    <property type="entry name" value="Peptidase_aspartic_dom_sf"/>
</dbReference>
<feature type="compositionally biased region" description="Polar residues" evidence="6">
    <location>
        <begin position="1630"/>
        <end position="1644"/>
    </location>
</feature>
<evidence type="ECO:0000259" key="8">
    <source>
        <dbReference type="PROSITE" id="PS50878"/>
    </source>
</evidence>
<dbReference type="SUPFAM" id="SSF57756">
    <property type="entry name" value="Retrovirus zinc finger-like domains"/>
    <property type="match status" value="1"/>
</dbReference>
<keyword evidence="1" id="KW-0808">Transferase</keyword>
<dbReference type="PROSITE" id="PS50158">
    <property type="entry name" value="ZF_CCHC"/>
    <property type="match status" value="1"/>
</dbReference>
<name>C5K9U9_PERM5</name>
<dbReference type="GeneID" id="9049266"/>
<organism evidence="11">
    <name type="scientific">Perkinsus marinus (strain ATCC 50983 / TXsc)</name>
    <dbReference type="NCBI Taxonomy" id="423536"/>
    <lineage>
        <taxon>Eukaryota</taxon>
        <taxon>Sar</taxon>
        <taxon>Alveolata</taxon>
        <taxon>Perkinsozoa</taxon>
        <taxon>Perkinsea</taxon>
        <taxon>Perkinsida</taxon>
        <taxon>Perkinsidae</taxon>
        <taxon>Perkinsus</taxon>
    </lineage>
</organism>
<keyword evidence="2" id="KW-0548">Nucleotidyltransferase</keyword>
<dbReference type="InterPro" id="IPR050951">
    <property type="entry name" value="Retrovirus_Pol_polyprotein"/>
</dbReference>
<dbReference type="GO" id="GO:0003676">
    <property type="term" value="F:nucleic acid binding"/>
    <property type="evidence" value="ECO:0007669"/>
    <property type="project" value="InterPro"/>
</dbReference>
<sequence length="1681" mass="189771">MVPDAVNTPVPTTPVYADLPNLRDVASDALHRLAVLLGVPEDSVRFLKSVDFEEAERSMSLADRLLFRQLVEQAGVNPVPVTQATSEGHSDGRSYISDYLREAVVTDRSGTDTKRISATAQLPIPDGIKYAGEDDIRPVSAWVRSFSQVVRIYRLDADTCWSFLIRAVDASVLSDIFDFLEESSALGLGTVTRLSMTERFLGDKYRITDDPVRWRERFDSVKQGPSERVTTYYKRVKKMVSAGRCIDVNLSESEVLKRFIEGLRADYKKVVNQTYAHYRSLEILARDLSYWEDRNYGIRMDQTEKSNDKVKTVDQNVPESVLSISTTTGTEVDATPSKDTRQCYFCHKFGHLKRNCPARYQWLARKGLVRESSGEVPKATTTPIVQTEALPVSTVESTSKVQASPPVVQSISPKMVSAPTYEKVAMVRDVDDDEISRLDGGVLHDPVVSIILRQDMSKDSTVRSPGARVKALIDSGARGFVYMSRRMFLALASEGILRRTLTGATGVSFGNGHSVEVDGQCEVDICSAAGDLLVSSSCKVVDGLTPDVIFGNALLRRCSTLVDSLLEFYRSVVVDADSKVNVLSEVDTVKAISSTSSIECREDGRYVAHCQILENALMQPFCEAIRRRPRSRQIAIYRRLKIACGEGKMREVGPDQINHVNEVVLVDKKPGEPLGNVEHMTDPVIRKRFRVTVDCRRLNSMKLAMVPGSDAHQQRYWWANDRDVSDTVPSSFTTQSQQNALSILLSWPLSYRKVYFKVDLEDAFSSVLLPEGMLSYFTVRAYDGEGNLHYFQPLCLVQGWRYSPIIFTRCMDHYLREVRSEAARLDLDFKIEHFQDDVLGGASCKEDAVSGRSLVTSVGRRHHFIVSEEKSEIGVRVTFCGLICQGLEVSPVVKDAAGLSESAVARSLKEYDALIDDEAKRKWIRSWAGRFQWLRRWLPYGSHGVLHKLHKLTSSPSSIAIEHVTKLCRNYFSGLLSLYVVGGSTNTPILGSCLIVDTNKEAWSCMLLQIFSVPKDEVGEIGQDGPWWLSELDDLTKEVCHGLGLLLPYDRDAVMLPLAVDGCILTPSEIKRSSTVKERRGMIRAVTRNLALITTPLAVVCDNKNSSAWWNEIELDYADSEEEYRGLLLYQRTVWVTLWSSRQGCVSYIDALARGVNEDNRLEDRDIHIVQDPLQELISRVGECDQADMLRMVSDDEEQHNAVGFVIAPCLIDIDFDFEKLKADQRICPACESFKSQTGFTMVDGILYREQRFDEVGRIQRQLVIPSTWINWVVSESHKRTHASGRQLKSWLQRWCWFSKMGTKCRWAKSVCPTCQRVDSDGRIEVPYSTRLPDAKALKPWYRVGVDGVVVKRGCLFLTVTDAFSGYMDFTIIDSTDAATFIRGLSIIFVRNGFPREVQSDGEFGSKEVQDWAKAAGIRWILGPANHGQTGGFYERRHRCLLECLRRWLADLPSVEWADELLLQNVKWMINHTELGESQLTPMMIMWGRICELPCMRSGSIADDSSSVSDPELYDLIIAAGRISREHEVFTAKFVEHWLDQREKNHPVLRYDSGLRVGMWVMVYTQRSYKLSPCWRGPYRISAIKSRHVLLTTERGTEFHHIGNCKRFRSADNHVSEEDSKNDLKDDSAEGSQSHKVPNDTLVQLPQGRPKRQAAMLSQATTSNMLRDERRAVVTKRRRVA</sequence>
<dbReference type="GO" id="GO:0016779">
    <property type="term" value="F:nucleotidyltransferase activity"/>
    <property type="evidence" value="ECO:0007669"/>
    <property type="project" value="UniProtKB-KW"/>
</dbReference>
<dbReference type="Proteomes" id="UP000007800">
    <property type="component" value="Unassembled WGS sequence"/>
</dbReference>
<dbReference type="InterPro" id="IPR012337">
    <property type="entry name" value="RNaseH-like_sf"/>
</dbReference>
<keyword evidence="4" id="KW-0378">Hydrolase</keyword>
<dbReference type="SUPFAM" id="SSF56672">
    <property type="entry name" value="DNA/RNA polymerases"/>
    <property type="match status" value="1"/>
</dbReference>
<dbReference type="InterPro" id="IPR001584">
    <property type="entry name" value="Integrase_cat-core"/>
</dbReference>
<dbReference type="PANTHER" id="PTHR37984">
    <property type="entry name" value="PROTEIN CBG26694"/>
    <property type="match status" value="1"/>
</dbReference>
<keyword evidence="5" id="KW-0862">Zinc</keyword>
<dbReference type="Pfam" id="PF00078">
    <property type="entry name" value="RVT_1"/>
    <property type="match status" value="1"/>
</dbReference>
<dbReference type="InterPro" id="IPR043502">
    <property type="entry name" value="DNA/RNA_pol_sf"/>
</dbReference>
<dbReference type="PANTHER" id="PTHR37984:SF5">
    <property type="entry name" value="PROTEIN NYNRIN-LIKE"/>
    <property type="match status" value="1"/>
</dbReference>
<accession>C5K9U9</accession>
<evidence type="ECO:0000259" key="9">
    <source>
        <dbReference type="PROSITE" id="PS50994"/>
    </source>
</evidence>
<dbReference type="RefSeq" id="XP_002787075.1">
    <property type="nucleotide sequence ID" value="XM_002787029.1"/>
</dbReference>
<protein>
    <submittedName>
        <fullName evidence="10">Gag/pol/env polyprotein, putative</fullName>
    </submittedName>
</protein>
<dbReference type="InParanoid" id="C5K9U9"/>
<evidence type="ECO:0000256" key="1">
    <source>
        <dbReference type="ARBA" id="ARBA00022679"/>
    </source>
</evidence>
<keyword evidence="4" id="KW-0255">Endonuclease</keyword>
<dbReference type="InterPro" id="IPR036875">
    <property type="entry name" value="Znf_CCHC_sf"/>
</dbReference>
<evidence type="ECO:0000256" key="3">
    <source>
        <dbReference type="ARBA" id="ARBA00022722"/>
    </source>
</evidence>
<dbReference type="CDD" id="cd00303">
    <property type="entry name" value="retropepsin_like"/>
    <property type="match status" value="1"/>
</dbReference>
<reference evidence="10 11" key="1">
    <citation type="submission" date="2008-07" db="EMBL/GenBank/DDBJ databases">
        <authorList>
            <person name="El-Sayed N."/>
            <person name="Caler E."/>
            <person name="Inman J."/>
            <person name="Amedeo P."/>
            <person name="Hass B."/>
            <person name="Wortman J."/>
        </authorList>
    </citation>
    <scope>NUCLEOTIDE SEQUENCE [LARGE SCALE GENOMIC DNA]</scope>
    <source>
        <strain evidence="11">ATCC 50983 / TXsc</strain>
    </source>
</reference>
<keyword evidence="5" id="KW-0479">Metal-binding</keyword>
<evidence type="ECO:0000313" key="11">
    <source>
        <dbReference type="Proteomes" id="UP000007800"/>
    </source>
</evidence>
<evidence type="ECO:0000259" key="7">
    <source>
        <dbReference type="PROSITE" id="PS50158"/>
    </source>
</evidence>